<feature type="repeat" description="ANK" evidence="12">
    <location>
        <begin position="62"/>
        <end position="94"/>
    </location>
</feature>
<keyword evidence="3" id="KW-0716">Sensory transduction</keyword>
<feature type="repeat" description="ANK" evidence="12">
    <location>
        <begin position="463"/>
        <end position="495"/>
    </location>
</feature>
<feature type="compositionally biased region" description="Polar residues" evidence="13">
    <location>
        <begin position="1151"/>
        <end position="1171"/>
    </location>
</feature>
<evidence type="ECO:0000256" key="2">
    <source>
        <dbReference type="ARBA" id="ARBA00022448"/>
    </source>
</evidence>
<keyword evidence="6 14" id="KW-1133">Transmembrane helix</keyword>
<feature type="repeat" description="ANK" evidence="12">
    <location>
        <begin position="220"/>
        <end position="252"/>
    </location>
</feature>
<keyword evidence="7 12" id="KW-0040">ANK repeat</keyword>
<dbReference type="Pfam" id="PF00520">
    <property type="entry name" value="Ion_trans"/>
    <property type="match status" value="1"/>
</dbReference>
<keyword evidence="8" id="KW-0406">Ion transport</keyword>
<evidence type="ECO:0000256" key="8">
    <source>
        <dbReference type="ARBA" id="ARBA00023065"/>
    </source>
</evidence>
<feature type="region of interest" description="Disordered" evidence="13">
    <location>
        <begin position="626"/>
        <end position="652"/>
    </location>
</feature>
<feature type="repeat" description="ANK" evidence="12">
    <location>
        <begin position="186"/>
        <end position="212"/>
    </location>
</feature>
<feature type="transmembrane region" description="Helical" evidence="14">
    <location>
        <begin position="795"/>
        <end position="814"/>
    </location>
</feature>
<dbReference type="PROSITE" id="PS50297">
    <property type="entry name" value="ANK_REP_REGION"/>
    <property type="match status" value="8"/>
</dbReference>
<keyword evidence="11" id="KW-0407">Ion channel</keyword>
<evidence type="ECO:0000259" key="15">
    <source>
        <dbReference type="Pfam" id="PF00520"/>
    </source>
</evidence>
<organism evidence="16">
    <name type="scientific">Amphimedon queenslandica</name>
    <name type="common">Sponge</name>
    <dbReference type="NCBI Taxonomy" id="400682"/>
    <lineage>
        <taxon>Eukaryota</taxon>
        <taxon>Metazoa</taxon>
        <taxon>Porifera</taxon>
        <taxon>Demospongiae</taxon>
        <taxon>Heteroscleromorpha</taxon>
        <taxon>Haplosclerida</taxon>
        <taxon>Niphatidae</taxon>
        <taxon>Amphimedon</taxon>
    </lineage>
</organism>
<evidence type="ECO:0000256" key="9">
    <source>
        <dbReference type="ARBA" id="ARBA00023136"/>
    </source>
</evidence>
<dbReference type="InterPro" id="IPR052076">
    <property type="entry name" value="TRP_cation_channel"/>
</dbReference>
<evidence type="ECO:0000313" key="16">
    <source>
        <dbReference type="EnsemblMetazoa" id="Aqu2.1.33360_001"/>
    </source>
</evidence>
<dbReference type="GO" id="GO:0005216">
    <property type="term" value="F:monoatomic ion channel activity"/>
    <property type="evidence" value="ECO:0007669"/>
    <property type="project" value="InterPro"/>
</dbReference>
<keyword evidence="4 14" id="KW-0812">Transmembrane</keyword>
<dbReference type="Pfam" id="PF00023">
    <property type="entry name" value="Ank"/>
    <property type="match status" value="1"/>
</dbReference>
<dbReference type="PROSITE" id="PS50088">
    <property type="entry name" value="ANK_REPEAT"/>
    <property type="match status" value="10"/>
</dbReference>
<feature type="transmembrane region" description="Helical" evidence="14">
    <location>
        <begin position="740"/>
        <end position="764"/>
    </location>
</feature>
<keyword evidence="9 14" id="KW-0472">Membrane</keyword>
<feature type="compositionally biased region" description="Gly residues" evidence="13">
    <location>
        <begin position="638"/>
        <end position="650"/>
    </location>
</feature>
<dbReference type="InterPro" id="IPR036770">
    <property type="entry name" value="Ankyrin_rpt-contain_sf"/>
</dbReference>
<evidence type="ECO:0000256" key="10">
    <source>
        <dbReference type="ARBA" id="ARBA00023180"/>
    </source>
</evidence>
<feature type="repeat" description="ANK" evidence="12">
    <location>
        <begin position="325"/>
        <end position="347"/>
    </location>
</feature>
<proteinExistence type="predicted"/>
<dbReference type="Pfam" id="PF12796">
    <property type="entry name" value="Ank_2"/>
    <property type="match status" value="4"/>
</dbReference>
<dbReference type="InterPro" id="IPR005821">
    <property type="entry name" value="Ion_trans_dom"/>
</dbReference>
<feature type="repeat" description="ANK" evidence="12">
    <location>
        <begin position="359"/>
        <end position="380"/>
    </location>
</feature>
<evidence type="ECO:0000256" key="7">
    <source>
        <dbReference type="ARBA" id="ARBA00023043"/>
    </source>
</evidence>
<feature type="transmembrane region" description="Helical" evidence="14">
    <location>
        <begin position="826"/>
        <end position="849"/>
    </location>
</feature>
<dbReference type="InterPro" id="IPR002110">
    <property type="entry name" value="Ankyrin_rpt"/>
</dbReference>
<dbReference type="InParanoid" id="A0A1X7UZF1"/>
<evidence type="ECO:0000256" key="4">
    <source>
        <dbReference type="ARBA" id="ARBA00022692"/>
    </source>
</evidence>
<dbReference type="eggNOG" id="KOG0510">
    <property type="taxonomic scope" value="Eukaryota"/>
</dbReference>
<evidence type="ECO:0000256" key="5">
    <source>
        <dbReference type="ARBA" id="ARBA00022737"/>
    </source>
</evidence>
<feature type="repeat" description="ANK" evidence="12">
    <location>
        <begin position="153"/>
        <end position="179"/>
    </location>
</feature>
<feature type="transmembrane region" description="Helical" evidence="14">
    <location>
        <begin position="861"/>
        <end position="880"/>
    </location>
</feature>
<protein>
    <recommendedName>
        <fullName evidence="15">Ion transport domain-containing protein</fullName>
    </recommendedName>
</protein>
<name>A0A1X7UZF1_AMPQE</name>
<sequence length="1171" mass="129953">MAEGIGGGDKAQATPMVSLTGRTPKMNLQQAVRDGREEVLRQWLGQLTEKKKRILINAYDSFGFTAMHYAARFNRFKMMQLLIANDANPEVRTEEGLTPLHYAARYTPLHSKTGGENEEDSAPVTLRSTSKQILQTLISFCRRIDMMSWKDKEYNTPLHFACESGNCEIVKLLLLNNADPLACRMHDVTPLHIAAKEGFIDIASVLLQNDASEIDIADANLLSPIHYAAQFGKVKMIEFLLHKGADIECQDTDSYTPLLTSAAYGQLQAMKALINAKASTDDVDRNGKSLVFITAEEDQVQILEALVLGVYEKWGSELVNTPDAIHNTPLHIAAKKGHINSLKILLKASHLKVDARNEAERTPLHLAAVAGHANVINELLHYAEENDKDILKDEDDDGNSALHLACINEKFQAAKALILAGADPEDRNARQWTPMDCAAESGRVQIIQLLIDAEAQVDPRDINNVTPLHVACKAGHIKVVNVLLENGAKVSICDSKGCNALDVAIENGQKDVAMAIVKSNQWMSALRNVTYFDQSTNNAVGGGAMGGATFTTPMRRIIRKMPDVAEVVFNRCCQTNEDTVSIDHPDYKIKFIYEFLEDFRVDSGYSRRFTRTRTVTRHSVPIEEVASSAGDVDEDTEGGGGGGGGGGGAIGDDDGGNVGYQTTWGPVGYSRQDHCLQILVKNCLCSCIPMNSGFIPDPSSVPSPFQREREPLMHNYQKCKYKAPLAANLLHYKWFKYGQMLYFSNLFIYLLFVIFLTSFALASLSPNSNTCQMVLSNANSSSLSCTAETSRASQYFVPVGAAFVILFAIIKLLFEFIQFLKYRIQYLLDWVNYLELLLFVFAILFAFIYTEDCYCPHKWQWELGAIAVFLSWIDLVIFVSKLPITGIYVVMFMNIFYIFLKLVFLAILLVLAFAFSFNMLFNDPISEAMGIRTPFMNSWRSIVKTMTMTTGEFEFDSTFRQTGSQSEAGSDDIQFPFASYVLWILFLILMPILFINLLVGLAVDDIKGMQESAGTNRLALRVELTLTVEEYLPLWLRKNFIVGRDTIYPNRKLGFIKHLLYNVLGVFRFDSAENIKNALNAPPAPIEEVQQQNQALARRVDDLCSSVETLSEQNERLLAVVSALAESQGVASNVSGIPPSSPAHSLKPAPGSTSRGRSPSALSEKTTTSFI</sequence>
<dbReference type="PANTHER" id="PTHR47143">
    <property type="entry name" value="TRANSIENT RECEPTOR POTENTIAL CATION CHANNEL PROTEIN PAINLESS"/>
    <property type="match status" value="1"/>
</dbReference>
<accession>A0A1X7UZF1</accession>
<evidence type="ECO:0000256" key="12">
    <source>
        <dbReference type="PROSITE-ProRule" id="PRU00023"/>
    </source>
</evidence>
<evidence type="ECO:0000256" key="14">
    <source>
        <dbReference type="SAM" id="Phobius"/>
    </source>
</evidence>
<feature type="region of interest" description="Disordered" evidence="13">
    <location>
        <begin position="1132"/>
        <end position="1171"/>
    </location>
</feature>
<evidence type="ECO:0000256" key="11">
    <source>
        <dbReference type="ARBA" id="ARBA00023303"/>
    </source>
</evidence>
<keyword evidence="2" id="KW-0813">Transport</keyword>
<dbReference type="GO" id="GO:1902495">
    <property type="term" value="C:transmembrane transporter complex"/>
    <property type="evidence" value="ECO:0007669"/>
    <property type="project" value="TreeGrafter"/>
</dbReference>
<dbReference type="OrthoDB" id="1661883at2759"/>
<evidence type="ECO:0000256" key="13">
    <source>
        <dbReference type="SAM" id="MobiDB-lite"/>
    </source>
</evidence>
<feature type="repeat" description="ANK" evidence="12">
    <location>
        <begin position="430"/>
        <end position="462"/>
    </location>
</feature>
<evidence type="ECO:0000256" key="3">
    <source>
        <dbReference type="ARBA" id="ARBA00022606"/>
    </source>
</evidence>
<dbReference type="AlphaFoldDB" id="A0A1X7UZF1"/>
<dbReference type="SUPFAM" id="SSF48403">
    <property type="entry name" value="Ankyrin repeat"/>
    <property type="match status" value="2"/>
</dbReference>
<comment type="subcellular location">
    <subcellularLocation>
        <location evidence="1">Membrane</location>
        <topology evidence="1">Multi-pass membrane protein</topology>
    </subcellularLocation>
</comment>
<keyword evidence="10" id="KW-0325">Glycoprotein</keyword>
<feature type="transmembrane region" description="Helical" evidence="14">
    <location>
        <begin position="980"/>
        <end position="1003"/>
    </location>
</feature>
<reference evidence="16" key="1">
    <citation type="submission" date="2017-05" db="UniProtKB">
        <authorList>
            <consortium name="EnsemblMetazoa"/>
        </authorList>
    </citation>
    <scope>IDENTIFICATION</scope>
</reference>
<feature type="repeat" description="ANK" evidence="12">
    <location>
        <begin position="397"/>
        <end position="429"/>
    </location>
</feature>
<feature type="transmembrane region" description="Helical" evidence="14">
    <location>
        <begin position="887"/>
        <end position="915"/>
    </location>
</feature>
<feature type="domain" description="Ion transport" evidence="15">
    <location>
        <begin position="751"/>
        <end position="1012"/>
    </location>
</feature>
<dbReference type="PANTHER" id="PTHR47143:SF1">
    <property type="entry name" value="ION_TRANS DOMAIN-CONTAINING PROTEIN"/>
    <property type="match status" value="1"/>
</dbReference>
<feature type="repeat" description="ANK" evidence="12">
    <location>
        <begin position="253"/>
        <end position="285"/>
    </location>
</feature>
<evidence type="ECO:0000256" key="1">
    <source>
        <dbReference type="ARBA" id="ARBA00004141"/>
    </source>
</evidence>
<keyword evidence="5" id="KW-0677">Repeat</keyword>
<evidence type="ECO:0000256" key="6">
    <source>
        <dbReference type="ARBA" id="ARBA00022989"/>
    </source>
</evidence>
<dbReference type="Gene3D" id="1.25.40.20">
    <property type="entry name" value="Ankyrin repeat-containing domain"/>
    <property type="match status" value="4"/>
</dbReference>
<dbReference type="EnsemblMetazoa" id="Aqu2.1.33360_001">
    <property type="protein sequence ID" value="Aqu2.1.33360_001"/>
    <property type="gene ID" value="Aqu2.1.33360"/>
</dbReference>
<dbReference type="SMART" id="SM00248">
    <property type="entry name" value="ANK"/>
    <property type="match status" value="12"/>
</dbReference>